<protein>
    <submittedName>
        <fullName evidence="1">Uncharacterized protein</fullName>
    </submittedName>
</protein>
<reference evidence="1 2" key="1">
    <citation type="submission" date="2024-01" db="EMBL/GenBank/DDBJ databases">
        <title>The complete chloroplast genome sequence of Lithospermum erythrorhizon: insights into the phylogenetic relationship among Boraginaceae species and the maternal lineages of purple gromwells.</title>
        <authorList>
            <person name="Okada T."/>
            <person name="Watanabe K."/>
        </authorList>
    </citation>
    <scope>NUCLEOTIDE SEQUENCE [LARGE SCALE GENOMIC DNA]</scope>
</reference>
<evidence type="ECO:0000313" key="1">
    <source>
        <dbReference type="EMBL" id="GAA0171679.1"/>
    </source>
</evidence>
<organism evidence="1 2">
    <name type="scientific">Lithospermum erythrorhizon</name>
    <name type="common">Purple gromwell</name>
    <name type="synonym">Lithospermum officinale var. erythrorhizon</name>
    <dbReference type="NCBI Taxonomy" id="34254"/>
    <lineage>
        <taxon>Eukaryota</taxon>
        <taxon>Viridiplantae</taxon>
        <taxon>Streptophyta</taxon>
        <taxon>Embryophyta</taxon>
        <taxon>Tracheophyta</taxon>
        <taxon>Spermatophyta</taxon>
        <taxon>Magnoliopsida</taxon>
        <taxon>eudicotyledons</taxon>
        <taxon>Gunneridae</taxon>
        <taxon>Pentapetalae</taxon>
        <taxon>asterids</taxon>
        <taxon>lamiids</taxon>
        <taxon>Boraginales</taxon>
        <taxon>Boraginaceae</taxon>
        <taxon>Boraginoideae</taxon>
        <taxon>Lithospermeae</taxon>
        <taxon>Lithospermum</taxon>
    </lineage>
</organism>
<accession>A0AAV3R5J9</accession>
<dbReference type="Proteomes" id="UP001454036">
    <property type="component" value="Unassembled WGS sequence"/>
</dbReference>
<gene>
    <name evidence="1" type="ORF">LIER_41200</name>
</gene>
<dbReference type="AlphaFoldDB" id="A0AAV3R5J9"/>
<dbReference type="EMBL" id="BAABME010025189">
    <property type="protein sequence ID" value="GAA0171679.1"/>
    <property type="molecule type" value="Genomic_DNA"/>
</dbReference>
<evidence type="ECO:0000313" key="2">
    <source>
        <dbReference type="Proteomes" id="UP001454036"/>
    </source>
</evidence>
<sequence length="124" mass="13532">MEDEPVTRAKLEGIIAAFTTTLIALTEHMEALAKEKRQERRNETGSMKWKQSCFIINVDRFLYIMGVPENKQVKEGSDQGEPREGAVAGAGCLLGHGRGAGQASPAPFVHVVMGEVRFQTASTD</sequence>
<comment type="caution">
    <text evidence="1">The sequence shown here is derived from an EMBL/GenBank/DDBJ whole genome shotgun (WGS) entry which is preliminary data.</text>
</comment>
<keyword evidence="2" id="KW-1185">Reference proteome</keyword>
<name>A0AAV3R5J9_LITER</name>
<proteinExistence type="predicted"/>